<organism evidence="5 6">
    <name type="scientific">Leptospira idonii</name>
    <dbReference type="NCBI Taxonomy" id="1193500"/>
    <lineage>
        <taxon>Bacteria</taxon>
        <taxon>Pseudomonadati</taxon>
        <taxon>Spirochaetota</taxon>
        <taxon>Spirochaetia</taxon>
        <taxon>Leptospirales</taxon>
        <taxon>Leptospiraceae</taxon>
        <taxon>Leptospira</taxon>
    </lineage>
</organism>
<dbReference type="OrthoDB" id="9784774at2"/>
<dbReference type="InterPro" id="IPR019808">
    <property type="entry name" value="Histidine_triad_CS"/>
</dbReference>
<dbReference type="PROSITE" id="PS00892">
    <property type="entry name" value="HIT_1"/>
    <property type="match status" value="1"/>
</dbReference>
<dbReference type="CDD" id="cd01276">
    <property type="entry name" value="PKCI_related"/>
    <property type="match status" value="1"/>
</dbReference>
<dbReference type="PROSITE" id="PS51084">
    <property type="entry name" value="HIT_2"/>
    <property type="match status" value="1"/>
</dbReference>
<proteinExistence type="predicted"/>
<dbReference type="AlphaFoldDB" id="A0A4R9LYD5"/>
<feature type="domain" description="HIT" evidence="4">
    <location>
        <begin position="7"/>
        <end position="116"/>
    </location>
</feature>
<evidence type="ECO:0000313" key="5">
    <source>
        <dbReference type="EMBL" id="TGN19333.1"/>
    </source>
</evidence>
<protein>
    <submittedName>
        <fullName evidence="5">Histidine triad nucleotide-binding protein</fullName>
    </submittedName>
</protein>
<keyword evidence="6" id="KW-1185">Reference proteome</keyword>
<dbReference type="InterPro" id="IPR011146">
    <property type="entry name" value="HIT-like"/>
</dbReference>
<sequence>MTNENCIFCKIAKGEIPAKIEYQDEDIIAFHDITPQAPLHLLVIPKTHIASANEINSENSRFLSKIFETIPKLTKSFGVNEKGYRVVNNCGDHGGQTVHHIHFHVLGGRHLAWPPG</sequence>
<dbReference type="EMBL" id="RQHW01000032">
    <property type="protein sequence ID" value="TGN19333.1"/>
    <property type="molecule type" value="Genomic_DNA"/>
</dbReference>
<dbReference type="InterPro" id="IPR001310">
    <property type="entry name" value="Histidine_triad_HIT"/>
</dbReference>
<evidence type="ECO:0000313" key="6">
    <source>
        <dbReference type="Proteomes" id="UP000298058"/>
    </source>
</evidence>
<gene>
    <name evidence="5" type="ORF">EHS15_09550</name>
</gene>
<dbReference type="PANTHER" id="PTHR23089">
    <property type="entry name" value="HISTIDINE TRIAD HIT PROTEIN"/>
    <property type="match status" value="1"/>
</dbReference>
<dbReference type="Proteomes" id="UP000298058">
    <property type="component" value="Unassembled WGS sequence"/>
</dbReference>
<evidence type="ECO:0000256" key="2">
    <source>
        <dbReference type="PIRSR" id="PIRSR601310-3"/>
    </source>
</evidence>
<feature type="short sequence motif" description="Histidine triad motif" evidence="2 3">
    <location>
        <begin position="100"/>
        <end position="104"/>
    </location>
</feature>
<name>A0A4R9LYD5_9LEPT</name>
<evidence type="ECO:0000256" key="3">
    <source>
        <dbReference type="PROSITE-ProRule" id="PRU00464"/>
    </source>
</evidence>
<evidence type="ECO:0000256" key="1">
    <source>
        <dbReference type="PIRSR" id="PIRSR601310-1"/>
    </source>
</evidence>
<dbReference type="SUPFAM" id="SSF54197">
    <property type="entry name" value="HIT-like"/>
    <property type="match status" value="1"/>
</dbReference>
<dbReference type="InterPro" id="IPR036265">
    <property type="entry name" value="HIT-like_sf"/>
</dbReference>
<dbReference type="PRINTS" id="PR00332">
    <property type="entry name" value="HISTRIAD"/>
</dbReference>
<dbReference type="RefSeq" id="WP_135760339.1">
    <property type="nucleotide sequence ID" value="NZ_RQHW01000032.1"/>
</dbReference>
<dbReference type="Pfam" id="PF11969">
    <property type="entry name" value="DcpS_C"/>
    <property type="match status" value="1"/>
</dbReference>
<accession>A0A4R9LYD5</accession>
<reference evidence="5" key="1">
    <citation type="journal article" date="2019" name="PLoS Negl. Trop. Dis.">
        <title>Revisiting the worldwide diversity of Leptospira species in the environment.</title>
        <authorList>
            <person name="Vincent A.T."/>
            <person name="Schiettekatte O."/>
            <person name="Bourhy P."/>
            <person name="Veyrier F.J."/>
            <person name="Picardeau M."/>
        </authorList>
    </citation>
    <scope>NUCLEOTIDE SEQUENCE [LARGE SCALE GENOMIC DNA]</scope>
    <source>
        <strain evidence="5">201300427</strain>
    </source>
</reference>
<comment type="caution">
    <text evidence="5">The sequence shown here is derived from an EMBL/GenBank/DDBJ whole genome shotgun (WGS) entry which is preliminary data.</text>
</comment>
<evidence type="ECO:0000259" key="4">
    <source>
        <dbReference type="PROSITE" id="PS51084"/>
    </source>
</evidence>
<dbReference type="Gene3D" id="3.30.428.10">
    <property type="entry name" value="HIT-like"/>
    <property type="match status" value="1"/>
</dbReference>
<feature type="active site" description="Tele-AMP-histidine intermediate" evidence="1">
    <location>
        <position position="102"/>
    </location>
</feature>
<dbReference type="GO" id="GO:0003824">
    <property type="term" value="F:catalytic activity"/>
    <property type="evidence" value="ECO:0007669"/>
    <property type="project" value="InterPro"/>
</dbReference>